<sequence length="65" mass="7416">MRAAASCDRRRYAFNRPNTITQTPEAAWSRRPARELVLVQAAGMFLNALRTVYDPVHPFWPDAAN</sequence>
<dbReference type="AlphaFoldDB" id="A0A4U8Z2E9"/>
<proteinExistence type="predicted"/>
<organism evidence="1 2">
    <name type="scientific">Methylocella tundrae</name>
    <dbReference type="NCBI Taxonomy" id="227605"/>
    <lineage>
        <taxon>Bacteria</taxon>
        <taxon>Pseudomonadati</taxon>
        <taxon>Pseudomonadota</taxon>
        <taxon>Alphaproteobacteria</taxon>
        <taxon>Hyphomicrobiales</taxon>
        <taxon>Beijerinckiaceae</taxon>
        <taxon>Methylocella</taxon>
    </lineage>
</organism>
<dbReference type="EMBL" id="LR536450">
    <property type="protein sequence ID" value="VFU09460.1"/>
    <property type="molecule type" value="Genomic_DNA"/>
</dbReference>
<dbReference type="Proteomes" id="UP000294360">
    <property type="component" value="Chromosome"/>
</dbReference>
<name>A0A4U8Z2E9_METTU</name>
<reference evidence="1 2" key="1">
    <citation type="submission" date="2019-03" db="EMBL/GenBank/DDBJ databases">
        <authorList>
            <person name="Kox A.R. M."/>
        </authorList>
    </citation>
    <scope>NUCLEOTIDE SEQUENCE [LARGE SCALE GENOMIC DNA]</scope>
    <source>
        <strain evidence="1">MTUNDRAET4 annotated genome</strain>
    </source>
</reference>
<gene>
    <name evidence="1" type="ORF">MTUNDRAET4_2573</name>
</gene>
<accession>A0A4U8Z2E9</accession>
<evidence type="ECO:0000313" key="1">
    <source>
        <dbReference type="EMBL" id="VFU09460.1"/>
    </source>
</evidence>
<protein>
    <submittedName>
        <fullName evidence="1">Uncharacterized protein</fullName>
    </submittedName>
</protein>
<evidence type="ECO:0000313" key="2">
    <source>
        <dbReference type="Proteomes" id="UP000294360"/>
    </source>
</evidence>
<dbReference type="KEGG" id="mtun:MTUNDRAET4_2573"/>